<dbReference type="SUPFAM" id="SSF54909">
    <property type="entry name" value="Dimeric alpha+beta barrel"/>
    <property type="match status" value="1"/>
</dbReference>
<dbReference type="Pfam" id="PF01037">
    <property type="entry name" value="AsnC_trans_reg"/>
    <property type="match status" value="1"/>
</dbReference>
<keyword evidence="6" id="KW-1185">Reference proteome</keyword>
<dbReference type="PANTHER" id="PTHR30154">
    <property type="entry name" value="LEUCINE-RESPONSIVE REGULATORY PROTEIN"/>
    <property type="match status" value="1"/>
</dbReference>
<dbReference type="EMBL" id="QJKC01000001">
    <property type="protein sequence ID" value="PXX51231.1"/>
    <property type="molecule type" value="Genomic_DNA"/>
</dbReference>
<keyword evidence="3" id="KW-0804">Transcription</keyword>
<proteinExistence type="predicted"/>
<evidence type="ECO:0000256" key="2">
    <source>
        <dbReference type="ARBA" id="ARBA00023125"/>
    </source>
</evidence>
<dbReference type="Proteomes" id="UP000248395">
    <property type="component" value="Unassembled WGS sequence"/>
</dbReference>
<dbReference type="PANTHER" id="PTHR30154:SF34">
    <property type="entry name" value="TRANSCRIPTIONAL REGULATOR AZLB"/>
    <property type="match status" value="1"/>
</dbReference>
<dbReference type="Pfam" id="PF13412">
    <property type="entry name" value="HTH_24"/>
    <property type="match status" value="1"/>
</dbReference>
<dbReference type="Gene3D" id="3.30.70.920">
    <property type="match status" value="1"/>
</dbReference>
<dbReference type="GO" id="GO:0043565">
    <property type="term" value="F:sequence-specific DNA binding"/>
    <property type="evidence" value="ECO:0007669"/>
    <property type="project" value="InterPro"/>
</dbReference>
<reference evidence="5 6" key="1">
    <citation type="submission" date="2018-05" db="EMBL/GenBank/DDBJ databases">
        <title>Genomic Encyclopedia of Type Strains, Phase IV (KMG-IV): sequencing the most valuable type-strain genomes for metagenomic binning, comparative biology and taxonomic classification.</title>
        <authorList>
            <person name="Goeker M."/>
        </authorList>
    </citation>
    <scope>NUCLEOTIDE SEQUENCE [LARGE SCALE GENOMIC DNA]</scope>
    <source>
        <strain evidence="5 6">DSM 25134</strain>
    </source>
</reference>
<dbReference type="AlphaFoldDB" id="A0A318JMT1"/>
<dbReference type="PROSITE" id="PS50956">
    <property type="entry name" value="HTH_ASNC_2"/>
    <property type="match status" value="1"/>
</dbReference>
<dbReference type="InterPro" id="IPR036390">
    <property type="entry name" value="WH_DNA-bd_sf"/>
</dbReference>
<dbReference type="GO" id="GO:0006355">
    <property type="term" value="P:regulation of DNA-templated transcription"/>
    <property type="evidence" value="ECO:0007669"/>
    <property type="project" value="UniProtKB-ARBA"/>
</dbReference>
<evidence type="ECO:0000256" key="3">
    <source>
        <dbReference type="ARBA" id="ARBA00023163"/>
    </source>
</evidence>
<dbReference type="RefSeq" id="WP_059286144.1">
    <property type="nucleotide sequence ID" value="NZ_LNQU01000060.1"/>
</dbReference>
<feature type="domain" description="HTH asnC-type" evidence="4">
    <location>
        <begin position="7"/>
        <end position="68"/>
    </location>
</feature>
<organism evidence="5 6">
    <name type="scientific">Aquitalea magnusonii</name>
    <dbReference type="NCBI Taxonomy" id="332411"/>
    <lineage>
        <taxon>Bacteria</taxon>
        <taxon>Pseudomonadati</taxon>
        <taxon>Pseudomonadota</taxon>
        <taxon>Betaproteobacteria</taxon>
        <taxon>Neisseriales</taxon>
        <taxon>Chromobacteriaceae</taxon>
        <taxon>Aquitalea</taxon>
    </lineage>
</organism>
<dbReference type="GO" id="GO:0005829">
    <property type="term" value="C:cytosol"/>
    <property type="evidence" value="ECO:0007669"/>
    <property type="project" value="TreeGrafter"/>
</dbReference>
<protein>
    <submittedName>
        <fullName evidence="5">AsnC family transcriptional regulator</fullName>
    </submittedName>
</protein>
<evidence type="ECO:0000313" key="5">
    <source>
        <dbReference type="EMBL" id="PXX51231.1"/>
    </source>
</evidence>
<dbReference type="SUPFAM" id="SSF46785">
    <property type="entry name" value="Winged helix' DNA-binding domain"/>
    <property type="match status" value="1"/>
</dbReference>
<dbReference type="InterPro" id="IPR019887">
    <property type="entry name" value="Tscrpt_reg_AsnC/Lrp_C"/>
</dbReference>
<dbReference type="OrthoDB" id="8590699at2"/>
<sequence>MTDKNGLDRIDLQILNILQRDGRLPFQRLSEQVNLTPRPCLERVRRLEKAGIIKGYSAIVDLPRSTPPLVILAQVTLADHLVSQQAFIAEIQRTPQVQDGWMVSGTVDFLLRIACQHIDEYRQLADAWLASTAFRIEKILTTTELQTIKRDGRSAD</sequence>
<evidence type="ECO:0000259" key="4">
    <source>
        <dbReference type="PROSITE" id="PS50956"/>
    </source>
</evidence>
<keyword evidence="1" id="KW-0805">Transcription regulation</keyword>
<dbReference type="InterPro" id="IPR036388">
    <property type="entry name" value="WH-like_DNA-bd_sf"/>
</dbReference>
<dbReference type="InterPro" id="IPR011991">
    <property type="entry name" value="ArsR-like_HTH"/>
</dbReference>
<dbReference type="GO" id="GO:0043200">
    <property type="term" value="P:response to amino acid"/>
    <property type="evidence" value="ECO:0007669"/>
    <property type="project" value="TreeGrafter"/>
</dbReference>
<dbReference type="CDD" id="cd00090">
    <property type="entry name" value="HTH_ARSR"/>
    <property type="match status" value="1"/>
</dbReference>
<evidence type="ECO:0000256" key="1">
    <source>
        <dbReference type="ARBA" id="ARBA00023015"/>
    </source>
</evidence>
<dbReference type="Gene3D" id="1.10.10.10">
    <property type="entry name" value="Winged helix-like DNA-binding domain superfamily/Winged helix DNA-binding domain"/>
    <property type="match status" value="1"/>
</dbReference>
<name>A0A318JMT1_9NEIS</name>
<dbReference type="SMART" id="SM00344">
    <property type="entry name" value="HTH_ASNC"/>
    <property type="match status" value="1"/>
</dbReference>
<accession>A0A318JMT1</accession>
<keyword evidence="2" id="KW-0238">DNA-binding</keyword>
<comment type="caution">
    <text evidence="5">The sequence shown here is derived from an EMBL/GenBank/DDBJ whole genome shotgun (WGS) entry which is preliminary data.</text>
</comment>
<dbReference type="InterPro" id="IPR000485">
    <property type="entry name" value="AsnC-type_HTH_dom"/>
</dbReference>
<gene>
    <name evidence="5" type="ORF">DFR38_101293</name>
</gene>
<dbReference type="InterPro" id="IPR011008">
    <property type="entry name" value="Dimeric_a/b-barrel"/>
</dbReference>
<dbReference type="PRINTS" id="PR00033">
    <property type="entry name" value="HTHASNC"/>
</dbReference>
<dbReference type="InterPro" id="IPR019888">
    <property type="entry name" value="Tscrpt_reg_AsnC-like"/>
</dbReference>
<evidence type="ECO:0000313" key="6">
    <source>
        <dbReference type="Proteomes" id="UP000248395"/>
    </source>
</evidence>